<accession>A0A5K0XA10</accession>
<dbReference type="OrthoDB" id="185373at2759"/>
<evidence type="ECO:0000259" key="4">
    <source>
        <dbReference type="Pfam" id="PF14432"/>
    </source>
</evidence>
<dbReference type="Pfam" id="PF01535">
    <property type="entry name" value="PPR"/>
    <property type="match status" value="1"/>
</dbReference>
<dbReference type="EMBL" id="LR721775">
    <property type="protein sequence ID" value="VVV61581.1"/>
    <property type="molecule type" value="Genomic_DNA"/>
</dbReference>
<dbReference type="InterPro" id="IPR046848">
    <property type="entry name" value="E_motif"/>
</dbReference>
<evidence type="ECO:0000256" key="2">
    <source>
        <dbReference type="ARBA" id="ARBA00022737"/>
    </source>
</evidence>
<evidence type="ECO:0000256" key="1">
    <source>
        <dbReference type="ARBA" id="ARBA00006643"/>
    </source>
</evidence>
<proteinExistence type="inferred from homology"/>
<dbReference type="SUPFAM" id="SSF48452">
    <property type="entry name" value="TPR-like"/>
    <property type="match status" value="1"/>
</dbReference>
<dbReference type="FunFam" id="1.25.40.10:FF:000690">
    <property type="entry name" value="Pentatricopeptide repeat-containing protein"/>
    <property type="match status" value="1"/>
</dbReference>
<evidence type="ECO:0000256" key="3">
    <source>
        <dbReference type="PROSITE-ProRule" id="PRU00708"/>
    </source>
</evidence>
<dbReference type="AlphaFoldDB" id="A0A5K0XA10"/>
<dbReference type="Pfam" id="PF13041">
    <property type="entry name" value="PPR_2"/>
    <property type="match status" value="3"/>
</dbReference>
<dbReference type="Gramene" id="NC10G0046000.1">
    <property type="protein sequence ID" value="NC10G0046000.1:cds"/>
    <property type="gene ID" value="NC10G0046000"/>
</dbReference>
<dbReference type="InterPro" id="IPR032867">
    <property type="entry name" value="DYW_dom"/>
</dbReference>
<dbReference type="GO" id="GO:0003729">
    <property type="term" value="F:mRNA binding"/>
    <property type="evidence" value="ECO:0007669"/>
    <property type="project" value="UniProtKB-ARBA"/>
</dbReference>
<dbReference type="InterPro" id="IPR046960">
    <property type="entry name" value="PPR_At4g14850-like_plant"/>
</dbReference>
<reference evidence="5" key="1">
    <citation type="submission" date="2019-09" db="EMBL/GenBank/DDBJ databases">
        <authorList>
            <person name="Zhang L."/>
        </authorList>
    </citation>
    <scope>NUCLEOTIDE SEQUENCE</scope>
</reference>
<sequence length="611" mass="68263">MLISSHSCLLLLDKCSTLLQLKQAHAQLITLGLARHAIASGRVVAVCALSCFPGGLDYAYSVFNDCRMPNSFMWNHLIRAHVQLKDHDRALLLFNSMRRRGFRPDQHTFPFAIQACFSQSMLRIGMALQGCVVSAGYERDVYVVNALVGMYGGCGVVGAARQVFDETPERDLPLWNIMIRAYVSSGSVCMARKLFDEMPERNVISWSCMIDGCVRHGLYKEALGLFHEMLVMEEAKPNEVTLSSVLSACGRLGALEHGEWVHAYIGKFGMKIDVVLGTALIDMYAKCGSIERAESVFCGLKCRDVMTWSAMISGLAMHGHDGKCLQLFSLMQREGVRPNAVTFVGVLCACGHVGLVGEGRHYFDSMWEEFGISPLIQHYGCMVDLYSRAGLVDKAYEVIKNMPIEPDVLIWGSLLSGCRTSGNIEMAELASRKVIELDPLNSGAYVLLSNIYAKSGRWDDVKSIRRVMEEKGINKTPGCSLVELDGVVYEFFAGDDSHPISMEIHSMLEEIMRRLRMIGYVENTAEVALNLNEEGKEHALLVHSEKLAVAFCFVSTPPRTPIRIVKNLRICVDCHLAFKLMSGEFDREIVIRDCNRFHHFKNGSCSCRDYW</sequence>
<dbReference type="GO" id="GO:0008270">
    <property type="term" value="F:zinc ion binding"/>
    <property type="evidence" value="ECO:0007669"/>
    <property type="project" value="InterPro"/>
</dbReference>
<feature type="domain" description="DYW" evidence="4">
    <location>
        <begin position="519"/>
        <end position="611"/>
    </location>
</feature>
<protein>
    <recommendedName>
        <fullName evidence="4">DYW domain-containing protein</fullName>
    </recommendedName>
</protein>
<feature type="repeat" description="PPR" evidence="3">
    <location>
        <begin position="70"/>
        <end position="104"/>
    </location>
</feature>
<dbReference type="PANTHER" id="PTHR47926:SF537">
    <property type="entry name" value="PENTACOTRIPEPTIDE-REPEAT REGION OF PRORP DOMAIN-CONTAINING PROTEIN"/>
    <property type="match status" value="1"/>
</dbReference>
<dbReference type="Gene3D" id="1.25.40.10">
    <property type="entry name" value="Tetratricopeptide repeat domain"/>
    <property type="match status" value="4"/>
</dbReference>
<dbReference type="InterPro" id="IPR011990">
    <property type="entry name" value="TPR-like_helical_dom_sf"/>
</dbReference>
<feature type="repeat" description="PPR" evidence="3">
    <location>
        <begin position="171"/>
        <end position="205"/>
    </location>
</feature>
<dbReference type="Pfam" id="PF20430">
    <property type="entry name" value="Eplus_motif"/>
    <property type="match status" value="1"/>
</dbReference>
<dbReference type="PROSITE" id="PS51375">
    <property type="entry name" value="PPR"/>
    <property type="match status" value="4"/>
</dbReference>
<organism evidence="5">
    <name type="scientific">Nymphaea colorata</name>
    <name type="common">pocket water lily</name>
    <dbReference type="NCBI Taxonomy" id="210225"/>
    <lineage>
        <taxon>Eukaryota</taxon>
        <taxon>Viridiplantae</taxon>
        <taxon>Streptophyta</taxon>
        <taxon>Embryophyta</taxon>
        <taxon>Tracheophyta</taxon>
        <taxon>Spermatophyta</taxon>
        <taxon>Magnoliopsida</taxon>
        <taxon>Nymphaeales</taxon>
        <taxon>Nymphaeaceae</taxon>
        <taxon>Nymphaea</taxon>
    </lineage>
</organism>
<evidence type="ECO:0000313" key="5">
    <source>
        <dbReference type="EMBL" id="VVV61581.1"/>
    </source>
</evidence>
<dbReference type="FunFam" id="1.25.40.10:FF:000348">
    <property type="entry name" value="Pentatricopeptide repeat-containing protein chloroplastic"/>
    <property type="match status" value="1"/>
</dbReference>
<dbReference type="NCBIfam" id="TIGR00756">
    <property type="entry name" value="PPR"/>
    <property type="match status" value="4"/>
</dbReference>
<dbReference type="InterPro" id="IPR046849">
    <property type="entry name" value="E2_motif"/>
</dbReference>
<dbReference type="PANTHER" id="PTHR47926">
    <property type="entry name" value="PENTATRICOPEPTIDE REPEAT-CONTAINING PROTEIN"/>
    <property type="match status" value="1"/>
</dbReference>
<feature type="repeat" description="PPR" evidence="3">
    <location>
        <begin position="441"/>
        <end position="475"/>
    </location>
</feature>
<dbReference type="GO" id="GO:0009451">
    <property type="term" value="P:RNA modification"/>
    <property type="evidence" value="ECO:0007669"/>
    <property type="project" value="InterPro"/>
</dbReference>
<name>A0A5K0XA10_9MAGN</name>
<dbReference type="OMA" id="RMRFHGV"/>
<dbReference type="Pfam" id="PF20431">
    <property type="entry name" value="E_motif"/>
    <property type="match status" value="1"/>
</dbReference>
<gene>
    <name evidence="5" type="ORF">NYM_LOCUS4243</name>
</gene>
<dbReference type="Pfam" id="PF14432">
    <property type="entry name" value="DYW_deaminase"/>
    <property type="match status" value="1"/>
</dbReference>
<dbReference type="InterPro" id="IPR002885">
    <property type="entry name" value="PPR_rpt"/>
</dbReference>
<keyword evidence="2" id="KW-0677">Repeat</keyword>
<feature type="repeat" description="PPR" evidence="3">
    <location>
        <begin position="304"/>
        <end position="338"/>
    </location>
</feature>
<comment type="similarity">
    <text evidence="1">Belongs to the PPR family. PCMP-H subfamily.</text>
</comment>